<comment type="pathway">
    <text evidence="2">Amino-acid degradation; L-phenylalanine degradation; acetoacetate and fumarate from L-phenylalanine: step 6/6.</text>
</comment>
<dbReference type="PROSITE" id="PS50157">
    <property type="entry name" value="ZINC_FINGER_C2H2_2"/>
    <property type="match status" value="1"/>
</dbReference>
<organism evidence="5 6">
    <name type="scientific">Caenorhabditis angaria</name>
    <dbReference type="NCBI Taxonomy" id="860376"/>
    <lineage>
        <taxon>Eukaryota</taxon>
        <taxon>Metazoa</taxon>
        <taxon>Ecdysozoa</taxon>
        <taxon>Nematoda</taxon>
        <taxon>Chromadorea</taxon>
        <taxon>Rhabditida</taxon>
        <taxon>Rhabditina</taxon>
        <taxon>Rhabditomorpha</taxon>
        <taxon>Rhabditoidea</taxon>
        <taxon>Rhabditidae</taxon>
        <taxon>Peloderinae</taxon>
        <taxon>Caenorhabditis</taxon>
    </lineage>
</organism>
<keyword evidence="2" id="KW-0460">Magnesium</keyword>
<dbReference type="InterPro" id="IPR036236">
    <property type="entry name" value="Znf_C2H2_sf"/>
</dbReference>
<dbReference type="AlphaFoldDB" id="A0A9P1IZU6"/>
<dbReference type="PANTHER" id="PTHR43069:SF2">
    <property type="entry name" value="FUMARYLACETOACETASE"/>
    <property type="match status" value="1"/>
</dbReference>
<dbReference type="PROSITE" id="PS00028">
    <property type="entry name" value="ZINC_FINGER_C2H2_1"/>
    <property type="match status" value="1"/>
</dbReference>
<keyword evidence="2" id="KW-0106">Calcium</keyword>
<keyword evidence="1" id="KW-0862">Zinc</keyword>
<feature type="domain" description="C2H2-type" evidence="4">
    <location>
        <begin position="101"/>
        <end position="130"/>
    </location>
</feature>
<dbReference type="PANTHER" id="PTHR43069">
    <property type="entry name" value="FUMARYLACETOACETASE"/>
    <property type="match status" value="1"/>
</dbReference>
<keyword evidence="2" id="KW-0585">Phenylalanine catabolism</keyword>
<evidence type="ECO:0000313" key="5">
    <source>
        <dbReference type="EMBL" id="CAI5455479.1"/>
    </source>
</evidence>
<dbReference type="Gene3D" id="3.30.160.60">
    <property type="entry name" value="Classic Zinc Finger"/>
    <property type="match status" value="1"/>
</dbReference>
<dbReference type="InterPro" id="IPR005959">
    <property type="entry name" value="Fumarylacetoacetase"/>
</dbReference>
<dbReference type="Pfam" id="PF00096">
    <property type="entry name" value="zf-C2H2"/>
    <property type="match status" value="1"/>
</dbReference>
<reference evidence="5" key="1">
    <citation type="submission" date="2022-11" db="EMBL/GenBank/DDBJ databases">
        <authorList>
            <person name="Kikuchi T."/>
        </authorList>
    </citation>
    <scope>NUCLEOTIDE SEQUENCE</scope>
    <source>
        <strain evidence="5">PS1010</strain>
    </source>
</reference>
<dbReference type="GO" id="GO:1902000">
    <property type="term" value="P:homogentisate catabolic process"/>
    <property type="evidence" value="ECO:0007669"/>
    <property type="project" value="TreeGrafter"/>
</dbReference>
<dbReference type="SMART" id="SM00355">
    <property type="entry name" value="ZnF_C2H2"/>
    <property type="match status" value="2"/>
</dbReference>
<feature type="compositionally biased region" description="Polar residues" evidence="3">
    <location>
        <begin position="159"/>
        <end position="172"/>
    </location>
</feature>
<evidence type="ECO:0000313" key="6">
    <source>
        <dbReference type="Proteomes" id="UP001152747"/>
    </source>
</evidence>
<sequence>MTSNHNAELPKISPRNVSVLPQAKQANVWTPPKPDNQVFVGPAFEYRIEPRTEPLHPNTMKPRPIPNITVCNMCNANFETPIDLQVHLHVDHIRMMDGNEYKCPRLFCDKVFMDRDSLRRHMTLHYVNEQQRGYSDYEDPIFYRPVVAKSSTSVETVSPLSSTATSSTCQSPLNPPEPVRSNIVSVEIAEQVAEDQQQPSSSSSS</sequence>
<keyword evidence="2" id="KW-0479">Metal-binding</keyword>
<dbReference type="GO" id="GO:0006572">
    <property type="term" value="P:L-tyrosine catabolic process"/>
    <property type="evidence" value="ECO:0007669"/>
    <property type="project" value="UniProtKB-UniRule"/>
</dbReference>
<evidence type="ECO:0000256" key="1">
    <source>
        <dbReference type="PROSITE-ProRule" id="PRU00042"/>
    </source>
</evidence>
<dbReference type="GO" id="GO:0004334">
    <property type="term" value="F:fumarylacetoacetase activity"/>
    <property type="evidence" value="ECO:0007669"/>
    <property type="project" value="UniProtKB-UniRule"/>
</dbReference>
<keyword evidence="2" id="KW-0378">Hydrolase</keyword>
<dbReference type="GO" id="GO:0008270">
    <property type="term" value="F:zinc ion binding"/>
    <property type="evidence" value="ECO:0007669"/>
    <property type="project" value="UniProtKB-KW"/>
</dbReference>
<dbReference type="SUPFAM" id="SSF57667">
    <property type="entry name" value="beta-beta-alpha zinc fingers"/>
    <property type="match status" value="1"/>
</dbReference>
<keyword evidence="2" id="KW-0828">Tyrosine catabolism</keyword>
<dbReference type="EC" id="3.7.1.2" evidence="2"/>
<feature type="region of interest" description="Disordered" evidence="3">
    <location>
        <begin position="159"/>
        <end position="180"/>
    </location>
</feature>
<comment type="catalytic activity">
    <reaction evidence="2">
        <text>4-fumarylacetoacetate + H2O = acetoacetate + fumarate + H(+)</text>
        <dbReference type="Rhea" id="RHEA:10244"/>
        <dbReference type="ChEBI" id="CHEBI:13705"/>
        <dbReference type="ChEBI" id="CHEBI:15377"/>
        <dbReference type="ChEBI" id="CHEBI:15378"/>
        <dbReference type="ChEBI" id="CHEBI:18034"/>
        <dbReference type="ChEBI" id="CHEBI:29806"/>
        <dbReference type="EC" id="3.7.1.2"/>
    </reaction>
</comment>
<accession>A0A9P1IZU6</accession>
<dbReference type="EMBL" id="CANHGI010000006">
    <property type="protein sequence ID" value="CAI5455479.1"/>
    <property type="molecule type" value="Genomic_DNA"/>
</dbReference>
<dbReference type="InterPro" id="IPR013087">
    <property type="entry name" value="Znf_C2H2_type"/>
</dbReference>
<keyword evidence="1" id="KW-0863">Zinc-finger</keyword>
<proteinExistence type="inferred from homology"/>
<evidence type="ECO:0000256" key="3">
    <source>
        <dbReference type="SAM" id="MobiDB-lite"/>
    </source>
</evidence>
<gene>
    <name evidence="5" type="ORF">CAMP_LOCUS18116</name>
</gene>
<comment type="cofactor">
    <cofactor evidence="2">
        <name>Mg(2+)</name>
        <dbReference type="ChEBI" id="CHEBI:18420"/>
    </cofactor>
    <cofactor evidence="2">
        <name>Ca(2+)</name>
        <dbReference type="ChEBI" id="CHEBI:29108"/>
    </cofactor>
</comment>
<protein>
    <recommendedName>
        <fullName evidence="2">Fumarylacetoacetase</fullName>
        <ecNumber evidence="2">3.7.1.2</ecNumber>
    </recommendedName>
    <alternativeName>
        <fullName evidence="2">Fumarylacetoacetate hydrolase</fullName>
    </alternativeName>
</protein>
<name>A0A9P1IZU6_9PELO</name>
<evidence type="ECO:0000256" key="2">
    <source>
        <dbReference type="RuleBase" id="RU366008"/>
    </source>
</evidence>
<evidence type="ECO:0000259" key="4">
    <source>
        <dbReference type="PROSITE" id="PS50157"/>
    </source>
</evidence>
<comment type="caution">
    <text evidence="5">The sequence shown here is derived from an EMBL/GenBank/DDBJ whole genome shotgun (WGS) entry which is preliminary data.</text>
</comment>
<dbReference type="OrthoDB" id="10042249at2759"/>
<comment type="similarity">
    <text evidence="2">Belongs to the FAH family.</text>
</comment>
<dbReference type="Proteomes" id="UP001152747">
    <property type="component" value="Unassembled WGS sequence"/>
</dbReference>
<keyword evidence="6" id="KW-1185">Reference proteome</keyword>
<dbReference type="GO" id="GO:0006559">
    <property type="term" value="P:L-phenylalanine catabolic process"/>
    <property type="evidence" value="ECO:0007669"/>
    <property type="project" value="UniProtKB-UniRule"/>
</dbReference>